<evidence type="ECO:0000313" key="3">
    <source>
        <dbReference type="Proteomes" id="UP001172911"/>
    </source>
</evidence>
<feature type="transmembrane region" description="Helical" evidence="1">
    <location>
        <begin position="113"/>
        <end position="131"/>
    </location>
</feature>
<organism evidence="2 3">
    <name type="scientific">Desulforamulus aquiferis</name>
    <dbReference type="NCBI Taxonomy" id="1397668"/>
    <lineage>
        <taxon>Bacteria</taxon>
        <taxon>Bacillati</taxon>
        <taxon>Bacillota</taxon>
        <taxon>Clostridia</taxon>
        <taxon>Eubacteriales</taxon>
        <taxon>Peptococcaceae</taxon>
        <taxon>Desulforamulus</taxon>
    </lineage>
</organism>
<keyword evidence="1" id="KW-0812">Transmembrane</keyword>
<keyword evidence="3" id="KW-1185">Reference proteome</keyword>
<dbReference type="NCBIfam" id="NF041622">
    <property type="entry name" value="KwaA"/>
    <property type="match status" value="1"/>
</dbReference>
<dbReference type="RefSeq" id="WP_304540859.1">
    <property type="nucleotide sequence ID" value="NZ_JARPTC010000002.1"/>
</dbReference>
<comment type="caution">
    <text evidence="2">The sequence shown here is derived from an EMBL/GenBank/DDBJ whole genome shotgun (WGS) entry which is preliminary data.</text>
</comment>
<keyword evidence="1" id="KW-1133">Transmembrane helix</keyword>
<evidence type="ECO:0000313" key="2">
    <source>
        <dbReference type="EMBL" id="MDO7786065.1"/>
    </source>
</evidence>
<feature type="transmembrane region" description="Helical" evidence="1">
    <location>
        <begin position="51"/>
        <end position="70"/>
    </location>
</feature>
<dbReference type="AlphaFoldDB" id="A0AAW7Z950"/>
<name>A0AAW7Z950_9FIRM</name>
<accession>A0AAW7Z950</accession>
<evidence type="ECO:0000256" key="1">
    <source>
        <dbReference type="SAM" id="Phobius"/>
    </source>
</evidence>
<gene>
    <name evidence="2" type="ORF">P6N53_02360</name>
</gene>
<feature type="transmembrane region" description="Helical" evidence="1">
    <location>
        <begin position="12"/>
        <end position="31"/>
    </location>
</feature>
<sequence length="194" mass="23266">MLENYRDKAEMYITSLWLLFILIIVLTVDVPLEFSESSYFIGFKELTSRNIIPIISLFFLFIGLFYVLRFRYKLKGSNNSYFRIKKIRNKNYEHLTFLTTYIIPLICLDLSDLRYIIVLMFLLVIIGIIYIKTDMFYANPTLALLGYQLYEADAELRDGLKEQIILISREKIDEQSNVVYKKLDEKIYFIRRRR</sequence>
<protein>
    <submittedName>
        <fullName evidence="2">Uncharacterized protein</fullName>
    </submittedName>
</protein>
<dbReference type="Proteomes" id="UP001172911">
    <property type="component" value="Unassembled WGS sequence"/>
</dbReference>
<feature type="transmembrane region" description="Helical" evidence="1">
    <location>
        <begin position="91"/>
        <end position="107"/>
    </location>
</feature>
<dbReference type="InterPro" id="IPR048118">
    <property type="entry name" value="KwaA"/>
</dbReference>
<dbReference type="EMBL" id="JARPTC010000002">
    <property type="protein sequence ID" value="MDO7786065.1"/>
    <property type="molecule type" value="Genomic_DNA"/>
</dbReference>
<reference evidence="2" key="2">
    <citation type="submission" date="2023-03" db="EMBL/GenBank/DDBJ databases">
        <authorList>
            <person name="Zhang Z."/>
        </authorList>
    </citation>
    <scope>NUCLEOTIDE SEQUENCE</scope>
    <source>
        <strain evidence="2">DSA</strain>
    </source>
</reference>
<proteinExistence type="predicted"/>
<keyword evidence="1" id="KW-0472">Membrane</keyword>
<reference evidence="2" key="1">
    <citation type="journal article" date="2023" name="J. Hazard. Mater.">
        <title>Anaerobic biodegradation of pyrene and benzo[a]pyrene by a new sulfate-reducing Desulforamulus aquiferis strain DSA.</title>
        <authorList>
            <person name="Zhang Z."/>
            <person name="Sun J."/>
            <person name="Gong X."/>
            <person name="Wang C."/>
            <person name="Wang H."/>
        </authorList>
    </citation>
    <scope>NUCLEOTIDE SEQUENCE</scope>
    <source>
        <strain evidence="2">DSA</strain>
    </source>
</reference>